<organism evidence="3 4">
    <name type="scientific">Lasiosphaeria ovina</name>
    <dbReference type="NCBI Taxonomy" id="92902"/>
    <lineage>
        <taxon>Eukaryota</taxon>
        <taxon>Fungi</taxon>
        <taxon>Dikarya</taxon>
        <taxon>Ascomycota</taxon>
        <taxon>Pezizomycotina</taxon>
        <taxon>Sordariomycetes</taxon>
        <taxon>Sordariomycetidae</taxon>
        <taxon>Sordariales</taxon>
        <taxon>Lasiosphaeriaceae</taxon>
        <taxon>Lasiosphaeria</taxon>
    </lineage>
</organism>
<sequence>MDFSLFLACFWALLLVPLSLCTLDATLNQLLTNSAAEFFTSGYATFIVPWLIFEAVAGWFLTTRIRAGIQRHRLRDSSAAAGSSLPRENRVHAAVLVLLTSAAILGLLFLSTGMFMATAMGLMDSGHTPAAVWWLAFAVWVVFGTVVARVLWAWGSAVRELIWPPPKRRGHESWDVVETCGGCDGKGKGGLMPA</sequence>
<keyword evidence="1" id="KW-1133">Transmembrane helix</keyword>
<proteinExistence type="predicted"/>
<dbReference type="EMBL" id="JAULSN010000005">
    <property type="protein sequence ID" value="KAK3370723.1"/>
    <property type="molecule type" value="Genomic_DNA"/>
</dbReference>
<dbReference type="Proteomes" id="UP001287356">
    <property type="component" value="Unassembled WGS sequence"/>
</dbReference>
<feature type="chain" id="PRO_5042178927" description="Transmembrane protein" evidence="2">
    <location>
        <begin position="22"/>
        <end position="194"/>
    </location>
</feature>
<name>A0AAE0N5A4_9PEZI</name>
<evidence type="ECO:0008006" key="5">
    <source>
        <dbReference type="Google" id="ProtNLM"/>
    </source>
</evidence>
<accession>A0AAE0N5A4</accession>
<evidence type="ECO:0000313" key="3">
    <source>
        <dbReference type="EMBL" id="KAK3370723.1"/>
    </source>
</evidence>
<gene>
    <name evidence="3" type="ORF">B0T24DRAFT_626828</name>
</gene>
<evidence type="ECO:0000256" key="2">
    <source>
        <dbReference type="SAM" id="SignalP"/>
    </source>
</evidence>
<feature type="transmembrane region" description="Helical" evidence="1">
    <location>
        <begin position="131"/>
        <end position="152"/>
    </location>
</feature>
<keyword evidence="1" id="KW-0472">Membrane</keyword>
<keyword evidence="1" id="KW-0812">Transmembrane</keyword>
<keyword evidence="2" id="KW-0732">Signal</keyword>
<evidence type="ECO:0000256" key="1">
    <source>
        <dbReference type="SAM" id="Phobius"/>
    </source>
</evidence>
<dbReference type="AlphaFoldDB" id="A0AAE0N5A4"/>
<protein>
    <recommendedName>
        <fullName evidence="5">Transmembrane protein</fullName>
    </recommendedName>
</protein>
<feature type="signal peptide" evidence="2">
    <location>
        <begin position="1"/>
        <end position="21"/>
    </location>
</feature>
<reference evidence="3" key="1">
    <citation type="journal article" date="2023" name="Mol. Phylogenet. Evol.">
        <title>Genome-scale phylogeny and comparative genomics of the fungal order Sordariales.</title>
        <authorList>
            <person name="Hensen N."/>
            <person name="Bonometti L."/>
            <person name="Westerberg I."/>
            <person name="Brannstrom I.O."/>
            <person name="Guillou S."/>
            <person name="Cros-Aarteil S."/>
            <person name="Calhoun S."/>
            <person name="Haridas S."/>
            <person name="Kuo A."/>
            <person name="Mondo S."/>
            <person name="Pangilinan J."/>
            <person name="Riley R."/>
            <person name="LaButti K."/>
            <person name="Andreopoulos B."/>
            <person name="Lipzen A."/>
            <person name="Chen C."/>
            <person name="Yan M."/>
            <person name="Daum C."/>
            <person name="Ng V."/>
            <person name="Clum A."/>
            <person name="Steindorff A."/>
            <person name="Ohm R.A."/>
            <person name="Martin F."/>
            <person name="Silar P."/>
            <person name="Natvig D.O."/>
            <person name="Lalanne C."/>
            <person name="Gautier V."/>
            <person name="Ament-Velasquez S.L."/>
            <person name="Kruys A."/>
            <person name="Hutchinson M.I."/>
            <person name="Powell A.J."/>
            <person name="Barry K."/>
            <person name="Miller A.N."/>
            <person name="Grigoriev I.V."/>
            <person name="Debuchy R."/>
            <person name="Gladieux P."/>
            <person name="Hiltunen Thoren M."/>
            <person name="Johannesson H."/>
        </authorList>
    </citation>
    <scope>NUCLEOTIDE SEQUENCE</scope>
    <source>
        <strain evidence="3">CBS 958.72</strain>
    </source>
</reference>
<evidence type="ECO:0000313" key="4">
    <source>
        <dbReference type="Proteomes" id="UP001287356"/>
    </source>
</evidence>
<feature type="transmembrane region" description="Helical" evidence="1">
    <location>
        <begin position="45"/>
        <end position="65"/>
    </location>
</feature>
<reference evidence="3" key="2">
    <citation type="submission" date="2023-06" db="EMBL/GenBank/DDBJ databases">
        <authorList>
            <consortium name="Lawrence Berkeley National Laboratory"/>
            <person name="Haridas S."/>
            <person name="Hensen N."/>
            <person name="Bonometti L."/>
            <person name="Westerberg I."/>
            <person name="Brannstrom I.O."/>
            <person name="Guillou S."/>
            <person name="Cros-Aarteil S."/>
            <person name="Calhoun S."/>
            <person name="Kuo A."/>
            <person name="Mondo S."/>
            <person name="Pangilinan J."/>
            <person name="Riley R."/>
            <person name="Labutti K."/>
            <person name="Andreopoulos B."/>
            <person name="Lipzen A."/>
            <person name="Chen C."/>
            <person name="Yanf M."/>
            <person name="Daum C."/>
            <person name="Ng V."/>
            <person name="Clum A."/>
            <person name="Steindorff A."/>
            <person name="Ohm R."/>
            <person name="Martin F."/>
            <person name="Silar P."/>
            <person name="Natvig D."/>
            <person name="Lalanne C."/>
            <person name="Gautier V."/>
            <person name="Ament-Velasquez S.L."/>
            <person name="Kruys A."/>
            <person name="Hutchinson M.I."/>
            <person name="Powell A.J."/>
            <person name="Barry K."/>
            <person name="Miller A.N."/>
            <person name="Grigoriev I.V."/>
            <person name="Debuchy R."/>
            <person name="Gladieux P."/>
            <person name="Thoren M.H."/>
            <person name="Johannesson H."/>
        </authorList>
    </citation>
    <scope>NUCLEOTIDE SEQUENCE</scope>
    <source>
        <strain evidence="3">CBS 958.72</strain>
    </source>
</reference>
<keyword evidence="4" id="KW-1185">Reference proteome</keyword>
<feature type="transmembrane region" description="Helical" evidence="1">
    <location>
        <begin position="93"/>
        <end position="119"/>
    </location>
</feature>
<comment type="caution">
    <text evidence="3">The sequence shown here is derived from an EMBL/GenBank/DDBJ whole genome shotgun (WGS) entry which is preliminary data.</text>
</comment>